<evidence type="ECO:0000259" key="1">
    <source>
        <dbReference type="Pfam" id="PF18735"/>
    </source>
</evidence>
<organism evidence="2 3">
    <name type="scientific">Flavobacterium muglaense</name>
    <dbReference type="NCBI Taxonomy" id="2764716"/>
    <lineage>
        <taxon>Bacteria</taxon>
        <taxon>Pseudomonadati</taxon>
        <taxon>Bacteroidota</taxon>
        <taxon>Flavobacteriia</taxon>
        <taxon>Flavobacteriales</taxon>
        <taxon>Flavobacteriaceae</taxon>
        <taxon>Flavobacterium</taxon>
    </lineage>
</organism>
<protein>
    <recommendedName>
        <fullName evidence="1">RiboL-PSP-HEPN domain-containing protein</fullName>
    </recommendedName>
</protein>
<dbReference type="Proteomes" id="UP000641454">
    <property type="component" value="Unassembled WGS sequence"/>
</dbReference>
<proteinExistence type="predicted"/>
<evidence type="ECO:0000313" key="2">
    <source>
        <dbReference type="EMBL" id="MBC5846268.1"/>
    </source>
</evidence>
<evidence type="ECO:0000313" key="3">
    <source>
        <dbReference type="Proteomes" id="UP000641454"/>
    </source>
</evidence>
<dbReference type="EMBL" id="JACRUL010000097">
    <property type="protein sequence ID" value="MBC5846268.1"/>
    <property type="molecule type" value="Genomic_DNA"/>
</dbReference>
<accession>A0A923SLH5</accession>
<keyword evidence="3" id="KW-1185">Reference proteome</keyword>
<dbReference type="AlphaFoldDB" id="A0A923SLH5"/>
<feature type="domain" description="RiboL-PSP-HEPN" evidence="1">
    <location>
        <begin position="40"/>
        <end position="243"/>
    </location>
</feature>
<gene>
    <name evidence="2" type="ORF">H8R25_17785</name>
</gene>
<name>A0A923SLH5_9FLAO</name>
<reference evidence="2 3" key="1">
    <citation type="submission" date="2020-08" db="EMBL/GenBank/DDBJ databases">
        <title>Description of novel Flavobacterium F-392 isolate.</title>
        <authorList>
            <person name="Saticioglu I.B."/>
            <person name="Duman M."/>
            <person name="Altun S."/>
        </authorList>
    </citation>
    <scope>NUCLEOTIDE SEQUENCE [LARGE SCALE GENOMIC DNA]</scope>
    <source>
        <strain evidence="2 3">F-392</strain>
    </source>
</reference>
<sequence>MNNILSEFQIEMDLLKYYIDFQNRSYKNQSKIEKNNPESVLKTLTISKIKQFDFNSHIISIYGAYENFIEQLITKYLENICAIASSYNSLPEEIQKNNLNKTLEILKQLDYRKNKNIRPEKLIEILHKNINENSPVLNINAFMNHSANFRISVIDNYFTEIGIKNISSLVRQYEPLKSYLENNVSDFSSKKSVIIFQIVEHICDLRNDIAHGVTNVQLINKTILFDYIDFMKIFTESLYELINSNYLSKIYELNNNDVTVINIFNKEILCFNTRGKIIDKKTKILVKSENHFPSVFYSNILDIQLNKKSISTTNLNENVDIGIKVDKKIKDTMKFKLC</sequence>
<dbReference type="RefSeq" id="WP_187021783.1">
    <property type="nucleotide sequence ID" value="NZ_JACRUK010000096.1"/>
</dbReference>
<comment type="caution">
    <text evidence="2">The sequence shown here is derived from an EMBL/GenBank/DDBJ whole genome shotgun (WGS) entry which is preliminary data.</text>
</comment>
<dbReference type="Pfam" id="PF18735">
    <property type="entry name" value="HEPN_RiboL-PSP"/>
    <property type="match status" value="1"/>
</dbReference>
<dbReference type="InterPro" id="IPR041519">
    <property type="entry name" value="HEPN_RiboL-PSP"/>
</dbReference>